<evidence type="ECO:0000256" key="1">
    <source>
        <dbReference type="SAM" id="Phobius"/>
    </source>
</evidence>
<sequence length="537" mass="57680">MWRNSRGTGYLLRANLKQNLKFSLIWIVILVMMIASGATKMVALFGGPKTDLADMKHMLTMPGMAGVFGAIPKGVPLNSATVFAGIMMVFMVILDAIYIIPLMVKDTRGQEESGLLEMVRARTVGRTAAVMAAVWELLITSVVLFVLYSGSLMAINLQGADLNGNILFGLVLALANVFFGAVALLLAQLASTAQGAEMWSYVILTATYLIRLVTDIQNQKLTWLSPIGWAQKTNAYTDNNYWPVLMLAVVALVLAGGAVVIARTRDLGTGILPERAGRARAAGWLRSVPALLLRTERGLLAGWLISAVLMGAILGSVLGGAGDVLKSNPLYRKLLDVSQINAASLQMTLAYMAMFVLVFVCLAVVAGAQLVGKLKSDEEKGYLGIVHAEKPTRTTISLSYYFLGLIFSAIIYVVAIVCLYYSGNTTVSEPLPSKYLVRMLVAGLPAVLAFVSLAAAIIGVIPRISGLFWVYMGAGLIVEMFGPILNLGRNAGKFSPFGWLNQAPVHALENGWLWTMLVIVVVGVVAGVVGYRERDVA</sequence>
<feature type="transmembrane region" description="Helical" evidence="1">
    <location>
        <begin position="198"/>
        <end position="214"/>
    </location>
</feature>
<protein>
    <recommendedName>
        <fullName evidence="4">ABC transporter permease</fullName>
    </recommendedName>
</protein>
<name>U4TPG0_9LACO</name>
<keyword evidence="3" id="KW-1185">Reference proteome</keyword>
<reference evidence="3" key="1">
    <citation type="journal article" date="2013" name="Genome Announc.">
        <title>Whole-Genome Sequencing of Lactobacillus shenzhenensis Strain LY-73T.</title>
        <authorList>
            <person name="Lin Z."/>
            <person name="Liu Z."/>
            <person name="Yang R."/>
            <person name="Zou Y."/>
            <person name="Wan D."/>
            <person name="Chen J."/>
            <person name="Guo M."/>
            <person name="Zhao J."/>
            <person name="Fang C."/>
            <person name="Yang R."/>
            <person name="Liu F."/>
        </authorList>
    </citation>
    <scope>NUCLEOTIDE SEQUENCE [LARGE SCALE GENOMIC DNA]</scope>
    <source>
        <strain evidence="3">LY-73</strain>
    </source>
</reference>
<feature type="transmembrane region" description="Helical" evidence="1">
    <location>
        <begin position="124"/>
        <end position="146"/>
    </location>
</feature>
<dbReference type="Proteomes" id="UP000030647">
    <property type="component" value="Unassembled WGS sequence"/>
</dbReference>
<feature type="transmembrane region" description="Helical" evidence="1">
    <location>
        <begin position="511"/>
        <end position="531"/>
    </location>
</feature>
<accession>U4TPG0</accession>
<feature type="transmembrane region" description="Helical" evidence="1">
    <location>
        <begin position="299"/>
        <end position="321"/>
    </location>
</feature>
<feature type="transmembrane region" description="Helical" evidence="1">
    <location>
        <begin position="166"/>
        <end position="186"/>
    </location>
</feature>
<dbReference type="AlphaFoldDB" id="U4TPG0"/>
<keyword evidence="1" id="KW-1133">Transmembrane helix</keyword>
<feature type="transmembrane region" description="Helical" evidence="1">
    <location>
        <begin position="435"/>
        <end position="461"/>
    </location>
</feature>
<feature type="transmembrane region" description="Helical" evidence="1">
    <location>
        <begin position="81"/>
        <end position="104"/>
    </location>
</feature>
<evidence type="ECO:0000313" key="2">
    <source>
        <dbReference type="EMBL" id="ERL63788.1"/>
    </source>
</evidence>
<feature type="transmembrane region" description="Helical" evidence="1">
    <location>
        <begin position="20"/>
        <end position="46"/>
    </location>
</feature>
<dbReference type="STRING" id="1231336.L248_2148"/>
<keyword evidence="1" id="KW-0812">Transmembrane</keyword>
<dbReference type="EMBL" id="KI271613">
    <property type="protein sequence ID" value="ERL63788.1"/>
    <property type="molecule type" value="Genomic_DNA"/>
</dbReference>
<evidence type="ECO:0000313" key="3">
    <source>
        <dbReference type="Proteomes" id="UP000030647"/>
    </source>
</evidence>
<feature type="transmembrane region" description="Helical" evidence="1">
    <location>
        <begin position="468"/>
        <end position="491"/>
    </location>
</feature>
<feature type="transmembrane region" description="Helical" evidence="1">
    <location>
        <begin position="349"/>
        <end position="371"/>
    </location>
</feature>
<organism evidence="2 3">
    <name type="scientific">Schleiferilactobacillus shenzhenensis LY-73</name>
    <dbReference type="NCBI Taxonomy" id="1231336"/>
    <lineage>
        <taxon>Bacteria</taxon>
        <taxon>Bacillati</taxon>
        <taxon>Bacillota</taxon>
        <taxon>Bacilli</taxon>
        <taxon>Lactobacillales</taxon>
        <taxon>Lactobacillaceae</taxon>
        <taxon>Schleiferilactobacillus</taxon>
    </lineage>
</organism>
<feature type="transmembrane region" description="Helical" evidence="1">
    <location>
        <begin position="400"/>
        <end position="423"/>
    </location>
</feature>
<dbReference type="OrthoDB" id="2014935at2"/>
<keyword evidence="1" id="KW-0472">Membrane</keyword>
<gene>
    <name evidence="2" type="ORF">L248_2148</name>
</gene>
<dbReference type="eggNOG" id="COG3559">
    <property type="taxonomic scope" value="Bacteria"/>
</dbReference>
<dbReference type="HOGENOM" id="CLU_036785_2_0_9"/>
<evidence type="ECO:0008006" key="4">
    <source>
        <dbReference type="Google" id="ProtNLM"/>
    </source>
</evidence>
<proteinExistence type="predicted"/>
<feature type="transmembrane region" description="Helical" evidence="1">
    <location>
        <begin position="241"/>
        <end position="262"/>
    </location>
</feature>
<dbReference type="RefSeq" id="WP_022530902.1">
    <property type="nucleotide sequence ID" value="NZ_KI271613.1"/>
</dbReference>